<protein>
    <recommendedName>
        <fullName evidence="3">amidase</fullName>
        <ecNumber evidence="3">3.5.1.4</ecNumber>
    </recommendedName>
</protein>
<comment type="similarity">
    <text evidence="2">Belongs to the amidase family.</text>
</comment>
<feature type="domain" description="Amidase" evidence="8">
    <location>
        <begin position="79"/>
        <end position="542"/>
    </location>
</feature>
<name>A0A7C8M6D2_9PLEO</name>
<dbReference type="Gene3D" id="3.90.1300.10">
    <property type="entry name" value="Amidase signature (AS) domain"/>
    <property type="match status" value="1"/>
</dbReference>
<comment type="catalytic activity">
    <reaction evidence="1">
        <text>a monocarboxylic acid amide + H2O = a monocarboxylate + NH4(+)</text>
        <dbReference type="Rhea" id="RHEA:12020"/>
        <dbReference type="ChEBI" id="CHEBI:15377"/>
        <dbReference type="ChEBI" id="CHEBI:28938"/>
        <dbReference type="ChEBI" id="CHEBI:35757"/>
        <dbReference type="ChEBI" id="CHEBI:83628"/>
        <dbReference type="EC" id="3.5.1.4"/>
    </reaction>
</comment>
<evidence type="ECO:0000313" key="10">
    <source>
        <dbReference type="Proteomes" id="UP000481861"/>
    </source>
</evidence>
<keyword evidence="4" id="KW-0378">Hydrolase</keyword>
<comment type="caution">
    <text evidence="9">The sequence shown here is derived from an EMBL/GenBank/DDBJ whole genome shotgun (WGS) entry which is preliminary data.</text>
</comment>
<feature type="binding site" evidence="6">
    <location>
        <position position="210"/>
    </location>
    <ligand>
        <name>substrate</name>
    </ligand>
</feature>
<feature type="active site" description="Charge relay system" evidence="5">
    <location>
        <position position="135"/>
    </location>
</feature>
<reference evidence="9 10" key="1">
    <citation type="submission" date="2020-01" db="EMBL/GenBank/DDBJ databases">
        <authorList>
            <consortium name="DOE Joint Genome Institute"/>
            <person name="Haridas S."/>
            <person name="Albert R."/>
            <person name="Binder M."/>
            <person name="Bloem J."/>
            <person name="Labutti K."/>
            <person name="Salamov A."/>
            <person name="Andreopoulos B."/>
            <person name="Baker S.E."/>
            <person name="Barry K."/>
            <person name="Bills G."/>
            <person name="Bluhm B.H."/>
            <person name="Cannon C."/>
            <person name="Castanera R."/>
            <person name="Culley D.E."/>
            <person name="Daum C."/>
            <person name="Ezra D."/>
            <person name="Gonzalez J.B."/>
            <person name="Henrissat B."/>
            <person name="Kuo A."/>
            <person name="Liang C."/>
            <person name="Lipzen A."/>
            <person name="Lutzoni F."/>
            <person name="Magnuson J."/>
            <person name="Mondo S."/>
            <person name="Nolan M."/>
            <person name="Ohm R."/>
            <person name="Pangilinan J."/>
            <person name="Park H.-J.H."/>
            <person name="Ramirez L."/>
            <person name="Alfaro M."/>
            <person name="Sun H."/>
            <person name="Tritt A."/>
            <person name="Yoshinaga Y."/>
            <person name="Zwiers L.-H.L."/>
            <person name="Turgeon B.G."/>
            <person name="Goodwin S.B."/>
            <person name="Spatafora J.W."/>
            <person name="Crous P.W."/>
            <person name="Grigoriev I.V."/>
        </authorList>
    </citation>
    <scope>NUCLEOTIDE SEQUENCE [LARGE SCALE GENOMIC DNA]</scope>
    <source>
        <strain evidence="9 10">CBS 611.86</strain>
    </source>
</reference>
<evidence type="ECO:0000256" key="5">
    <source>
        <dbReference type="PIRSR" id="PIRSR001221-1"/>
    </source>
</evidence>
<proteinExistence type="inferred from homology"/>
<dbReference type="InterPro" id="IPR036928">
    <property type="entry name" value="AS_sf"/>
</dbReference>
<evidence type="ECO:0000256" key="1">
    <source>
        <dbReference type="ARBA" id="ARBA00001311"/>
    </source>
</evidence>
<keyword evidence="10" id="KW-1185">Reference proteome</keyword>
<dbReference type="PIRSF" id="PIRSF001221">
    <property type="entry name" value="Amidase_fungi"/>
    <property type="match status" value="1"/>
</dbReference>
<evidence type="ECO:0000256" key="7">
    <source>
        <dbReference type="SAM" id="MobiDB-lite"/>
    </source>
</evidence>
<evidence type="ECO:0000256" key="4">
    <source>
        <dbReference type="ARBA" id="ARBA00022801"/>
    </source>
</evidence>
<dbReference type="OrthoDB" id="6428749at2759"/>
<dbReference type="EC" id="3.5.1.4" evidence="3"/>
<accession>A0A7C8M6D2</accession>
<dbReference type="PANTHER" id="PTHR46072">
    <property type="entry name" value="AMIDASE-RELATED-RELATED"/>
    <property type="match status" value="1"/>
</dbReference>
<gene>
    <name evidence="9" type="ORF">BDV95DRAFT_613148</name>
</gene>
<sequence length="570" mass="60765">MSPEPAEWKAIAQQKKDEQWSRIPPEWRLKNLPPKDVTNYLDIPRTCGLLSAEELQITENYDATALAEGIKKRRLKSVDVVRAFCKRAAIAHQLTTCLTEIFFTDALARAAELDAHLASGKPPLGPLHGVPVSLKDSFKIKGYDASIGMTALAFRPAQQNSTLVDVLLGAGAVLYVKTNVPQTLAALDSHNWVFGRTLNPHNTLSTAGGSSGGEGALLALRGSILGIGTDVGGSIRIPAMCNGLYGLKPSCERIPYSGQESGTLPGQDRLGLKASAGPLAHSMRDIELFFRAVAGQRPWELDADVVPGPWETLAAAPPRTKLRIGVVRRDDVADPLPPIARLLGEVATALHQAADIEVVDLDIAPLLSQCATLANALFSPDGNTHILSLLASTSEPLSPWLSSRLGQKPELSLAALRDLHARREALQMQFLDVWKGAAGLAGGQGIDALICPVAAHPVPLIDCWNGVSYTSAFVVLDCAAGTLPVRVFGEAEMRGEGEACEPLGSWDKANRKLWTHTPRSAYLNTPLCIQVVAPKLQERRLCDVMQRIDDAVKAAGLGGQAGAGVAAAKL</sequence>
<evidence type="ECO:0000256" key="6">
    <source>
        <dbReference type="PIRSR" id="PIRSR001221-2"/>
    </source>
</evidence>
<evidence type="ECO:0000256" key="3">
    <source>
        <dbReference type="ARBA" id="ARBA00012922"/>
    </source>
</evidence>
<dbReference type="InterPro" id="IPR023631">
    <property type="entry name" value="Amidase_dom"/>
</dbReference>
<dbReference type="InterPro" id="IPR020556">
    <property type="entry name" value="Amidase_CS"/>
</dbReference>
<dbReference type="SUPFAM" id="SSF75304">
    <property type="entry name" value="Amidase signature (AS) enzymes"/>
    <property type="match status" value="1"/>
</dbReference>
<evidence type="ECO:0000256" key="2">
    <source>
        <dbReference type="ARBA" id="ARBA00009199"/>
    </source>
</evidence>
<feature type="active site" description="Charge relay system" evidence="5">
    <location>
        <position position="210"/>
    </location>
</feature>
<evidence type="ECO:0000259" key="8">
    <source>
        <dbReference type="Pfam" id="PF01425"/>
    </source>
</evidence>
<feature type="binding site" evidence="6">
    <location>
        <position position="184"/>
    </location>
    <ligand>
        <name>substrate</name>
    </ligand>
</feature>
<evidence type="ECO:0000313" key="9">
    <source>
        <dbReference type="EMBL" id="KAF2865002.1"/>
    </source>
</evidence>
<organism evidence="9 10">
    <name type="scientific">Massariosphaeria phaeospora</name>
    <dbReference type="NCBI Taxonomy" id="100035"/>
    <lineage>
        <taxon>Eukaryota</taxon>
        <taxon>Fungi</taxon>
        <taxon>Dikarya</taxon>
        <taxon>Ascomycota</taxon>
        <taxon>Pezizomycotina</taxon>
        <taxon>Dothideomycetes</taxon>
        <taxon>Pleosporomycetidae</taxon>
        <taxon>Pleosporales</taxon>
        <taxon>Pleosporales incertae sedis</taxon>
        <taxon>Massariosphaeria</taxon>
    </lineage>
</organism>
<feature type="active site" description="Acyl-ester intermediate" evidence="5">
    <location>
        <position position="234"/>
    </location>
</feature>
<dbReference type="Proteomes" id="UP000481861">
    <property type="component" value="Unassembled WGS sequence"/>
</dbReference>
<dbReference type="EMBL" id="JAADJZ010000038">
    <property type="protein sequence ID" value="KAF2865002.1"/>
    <property type="molecule type" value="Genomic_DNA"/>
</dbReference>
<dbReference type="PROSITE" id="PS00571">
    <property type="entry name" value="AMIDASES"/>
    <property type="match status" value="1"/>
</dbReference>
<dbReference type="Pfam" id="PF01425">
    <property type="entry name" value="Amidase"/>
    <property type="match status" value="1"/>
</dbReference>
<feature type="binding site" evidence="6">
    <location>
        <begin position="231"/>
        <end position="234"/>
    </location>
    <ligand>
        <name>substrate</name>
    </ligand>
</feature>
<dbReference type="AlphaFoldDB" id="A0A7C8M6D2"/>
<dbReference type="GO" id="GO:0004040">
    <property type="term" value="F:amidase activity"/>
    <property type="evidence" value="ECO:0007669"/>
    <property type="project" value="UniProtKB-EC"/>
</dbReference>
<dbReference type="PANTHER" id="PTHR46072:SF6">
    <property type="entry name" value="AMIDASE, PUTATIVE (AFU_ORTHOLOGUE AFUA_1G14530)-RELATED"/>
    <property type="match status" value="1"/>
</dbReference>
<feature type="region of interest" description="Disordered" evidence="7">
    <location>
        <begin position="1"/>
        <end position="20"/>
    </location>
</feature>